<dbReference type="Proteomes" id="UP001472677">
    <property type="component" value="Unassembled WGS sequence"/>
</dbReference>
<gene>
    <name evidence="2" type="ORF">V6N12_044312</name>
</gene>
<reference evidence="2 3" key="1">
    <citation type="journal article" date="2024" name="G3 (Bethesda)">
        <title>Genome assembly of Hibiscus sabdariffa L. provides insights into metabolisms of medicinal natural products.</title>
        <authorList>
            <person name="Kim T."/>
        </authorList>
    </citation>
    <scope>NUCLEOTIDE SEQUENCE [LARGE SCALE GENOMIC DNA]</scope>
    <source>
        <strain evidence="2">TK-2024</strain>
        <tissue evidence="2">Old leaves</tissue>
    </source>
</reference>
<feature type="region of interest" description="Disordered" evidence="1">
    <location>
        <begin position="117"/>
        <end position="209"/>
    </location>
</feature>
<protein>
    <submittedName>
        <fullName evidence="2">Uncharacterized protein</fullName>
    </submittedName>
</protein>
<comment type="caution">
    <text evidence="2">The sequence shown here is derived from an EMBL/GenBank/DDBJ whole genome shotgun (WGS) entry which is preliminary data.</text>
</comment>
<sequence length="216" mass="23750">METSSALQYIEQYLLDELSPVGLGSFSTENRWKNEAKPEVSTSQSQSLYSQASSSDSCLTASNFNSLDVDDFFKFSPKFPGFEFESKPQFVHLTTPNSFSSNANAFNFQVKPQIARVSAVKPHASSNSEPENSNSGEKSKHYRGVRQRPWGSSQLRSEIPHGKKGKRSRDDGDGGDESQVKSVKREKDDDATKARDNGDATSDAVNMDVVFGFGIG</sequence>
<feature type="compositionally biased region" description="Basic and acidic residues" evidence="1">
    <location>
        <begin position="183"/>
        <end position="198"/>
    </location>
</feature>
<accession>A0ABR2DJU7</accession>
<feature type="compositionally biased region" description="Low complexity" evidence="1">
    <location>
        <begin position="125"/>
        <end position="136"/>
    </location>
</feature>
<proteinExistence type="predicted"/>
<organism evidence="2 3">
    <name type="scientific">Hibiscus sabdariffa</name>
    <name type="common">roselle</name>
    <dbReference type="NCBI Taxonomy" id="183260"/>
    <lineage>
        <taxon>Eukaryota</taxon>
        <taxon>Viridiplantae</taxon>
        <taxon>Streptophyta</taxon>
        <taxon>Embryophyta</taxon>
        <taxon>Tracheophyta</taxon>
        <taxon>Spermatophyta</taxon>
        <taxon>Magnoliopsida</taxon>
        <taxon>eudicotyledons</taxon>
        <taxon>Gunneridae</taxon>
        <taxon>Pentapetalae</taxon>
        <taxon>rosids</taxon>
        <taxon>malvids</taxon>
        <taxon>Malvales</taxon>
        <taxon>Malvaceae</taxon>
        <taxon>Malvoideae</taxon>
        <taxon>Hibiscus</taxon>
    </lineage>
</organism>
<name>A0ABR2DJU7_9ROSI</name>
<evidence type="ECO:0000313" key="3">
    <source>
        <dbReference type="Proteomes" id="UP001472677"/>
    </source>
</evidence>
<keyword evidence="3" id="KW-1185">Reference proteome</keyword>
<dbReference type="EMBL" id="JBBPBM010000028">
    <property type="protein sequence ID" value="KAK8538176.1"/>
    <property type="molecule type" value="Genomic_DNA"/>
</dbReference>
<evidence type="ECO:0000313" key="2">
    <source>
        <dbReference type="EMBL" id="KAK8538176.1"/>
    </source>
</evidence>
<evidence type="ECO:0000256" key="1">
    <source>
        <dbReference type="SAM" id="MobiDB-lite"/>
    </source>
</evidence>